<comment type="caution">
    <text evidence="14">The sequence shown here is derived from an EMBL/GenBank/DDBJ whole genome shotgun (WGS) entry which is preliminary data.</text>
</comment>
<feature type="binding site" evidence="10">
    <location>
        <begin position="18"/>
        <end position="23"/>
    </location>
    <ligand>
        <name>substrate</name>
    </ligand>
</feature>
<comment type="catalytic activity">
    <reaction evidence="9 10 11">
        <text>adenosine(37) in tRNA + dimethylallyl diphosphate = N(6)-dimethylallyladenosine(37) in tRNA + diphosphate</text>
        <dbReference type="Rhea" id="RHEA:26482"/>
        <dbReference type="Rhea" id="RHEA-COMP:10162"/>
        <dbReference type="Rhea" id="RHEA-COMP:10375"/>
        <dbReference type="ChEBI" id="CHEBI:33019"/>
        <dbReference type="ChEBI" id="CHEBI:57623"/>
        <dbReference type="ChEBI" id="CHEBI:74411"/>
        <dbReference type="ChEBI" id="CHEBI:74415"/>
        <dbReference type="EC" id="2.5.1.75"/>
    </reaction>
</comment>
<name>W9VHJ7_9GAMM</name>
<reference evidence="14 15" key="1">
    <citation type="submission" date="2012-11" db="EMBL/GenBank/DDBJ databases">
        <title>Genome assembly of Thiorhodococcus sp. AK35.</title>
        <authorList>
            <person name="Nupur N."/>
            <person name="Khatri I."/>
            <person name="Subramanian S."/>
            <person name="Pinnaka A."/>
        </authorList>
    </citation>
    <scope>NUCLEOTIDE SEQUENCE [LARGE SCALE GENOMIC DNA]</scope>
    <source>
        <strain evidence="14 15">AK35</strain>
    </source>
</reference>
<feature type="binding site" evidence="10">
    <location>
        <begin position="16"/>
        <end position="23"/>
    </location>
    <ligand>
        <name>ATP</name>
        <dbReference type="ChEBI" id="CHEBI:30616"/>
    </ligand>
</feature>
<dbReference type="GO" id="GO:0006400">
    <property type="term" value="P:tRNA modification"/>
    <property type="evidence" value="ECO:0007669"/>
    <property type="project" value="TreeGrafter"/>
</dbReference>
<keyword evidence="15" id="KW-1185">Reference proteome</keyword>
<dbReference type="GO" id="GO:0052381">
    <property type="term" value="F:tRNA dimethylallyltransferase activity"/>
    <property type="evidence" value="ECO:0007669"/>
    <property type="project" value="UniProtKB-UniRule"/>
</dbReference>
<feature type="site" description="Interaction with substrate tRNA" evidence="10">
    <location>
        <position position="129"/>
    </location>
</feature>
<evidence type="ECO:0000256" key="13">
    <source>
        <dbReference type="RuleBase" id="RU003785"/>
    </source>
</evidence>
<keyword evidence="4 10" id="KW-0808">Transferase</keyword>
<dbReference type="PANTHER" id="PTHR11088">
    <property type="entry name" value="TRNA DIMETHYLALLYLTRANSFERASE"/>
    <property type="match status" value="1"/>
</dbReference>
<evidence type="ECO:0000256" key="8">
    <source>
        <dbReference type="ARBA" id="ARBA00022842"/>
    </source>
</evidence>
<accession>W9VHJ7</accession>
<evidence type="ECO:0000256" key="6">
    <source>
        <dbReference type="ARBA" id="ARBA00022741"/>
    </source>
</evidence>
<dbReference type="PANTHER" id="PTHR11088:SF60">
    <property type="entry name" value="TRNA DIMETHYLALLYLTRANSFERASE"/>
    <property type="match status" value="1"/>
</dbReference>
<dbReference type="eggNOG" id="COG0324">
    <property type="taxonomic scope" value="Bacteria"/>
</dbReference>
<dbReference type="InterPro" id="IPR027417">
    <property type="entry name" value="P-loop_NTPase"/>
</dbReference>
<feature type="region of interest" description="Interaction with substrate tRNA" evidence="10">
    <location>
        <begin position="165"/>
        <end position="169"/>
    </location>
</feature>
<feature type="region of interest" description="Interaction with substrate tRNA" evidence="10">
    <location>
        <begin position="41"/>
        <end position="44"/>
    </location>
</feature>
<evidence type="ECO:0000256" key="7">
    <source>
        <dbReference type="ARBA" id="ARBA00022840"/>
    </source>
</evidence>
<keyword evidence="7 10" id="KW-0067">ATP-binding</keyword>
<comment type="cofactor">
    <cofactor evidence="1 10">
        <name>Mg(2+)</name>
        <dbReference type="ChEBI" id="CHEBI:18420"/>
    </cofactor>
</comment>
<keyword evidence="5 10" id="KW-0819">tRNA processing</keyword>
<evidence type="ECO:0000256" key="5">
    <source>
        <dbReference type="ARBA" id="ARBA00022694"/>
    </source>
</evidence>
<sequence length="316" mass="35341">MPESRDPRPPAILLMGPTASGKTDLAVALVERLPCEIVSVDSAMIYRGMDIGTAKPNRETLARAPHRLIDILDPVESYSTAAFRTDALEAMAEISASGRIPLLVGGTMLYFRALQQGLASLPSADAEVRQQLLDEAARVGWGGMHTHLSAVDPVSAAQIHPNDPQRIQRALEVHRLTGRAMSALIAEAADAEPFPYRPLKLVRCPADRSLLHRRIERRFHAMLEEGLVDEVESLRRRGDLHEDLPAMRCVGYRQVLKYLTGAYNWEEMMHRGIVASRQLAKRQMTWLRAERDCQWLGEDADPVEQSLRLWDGLSRS</sequence>
<dbReference type="Gene3D" id="3.40.50.300">
    <property type="entry name" value="P-loop containing nucleotide triphosphate hydrolases"/>
    <property type="match status" value="1"/>
</dbReference>
<dbReference type="Proteomes" id="UP000019460">
    <property type="component" value="Unassembled WGS sequence"/>
</dbReference>
<dbReference type="Pfam" id="PF01715">
    <property type="entry name" value="IPPT"/>
    <property type="match status" value="1"/>
</dbReference>
<organism evidence="14 15">
    <name type="scientific">Imhoffiella purpurea</name>
    <dbReference type="NCBI Taxonomy" id="1249627"/>
    <lineage>
        <taxon>Bacteria</taxon>
        <taxon>Pseudomonadati</taxon>
        <taxon>Pseudomonadota</taxon>
        <taxon>Gammaproteobacteria</taxon>
        <taxon>Chromatiales</taxon>
        <taxon>Chromatiaceae</taxon>
        <taxon>Imhoffiella</taxon>
    </lineage>
</organism>
<evidence type="ECO:0000256" key="10">
    <source>
        <dbReference type="HAMAP-Rule" id="MF_00185"/>
    </source>
</evidence>
<feature type="site" description="Interaction with substrate tRNA" evidence="10">
    <location>
        <position position="107"/>
    </location>
</feature>
<dbReference type="EMBL" id="AONC01000011">
    <property type="protein sequence ID" value="EXJ16476.1"/>
    <property type="molecule type" value="Genomic_DNA"/>
</dbReference>
<evidence type="ECO:0000256" key="2">
    <source>
        <dbReference type="ARBA" id="ARBA00003213"/>
    </source>
</evidence>
<evidence type="ECO:0000313" key="14">
    <source>
        <dbReference type="EMBL" id="EXJ16476.1"/>
    </source>
</evidence>
<comment type="similarity">
    <text evidence="3 10 13">Belongs to the IPP transferase family.</text>
</comment>
<dbReference type="InterPro" id="IPR018022">
    <property type="entry name" value="IPT"/>
</dbReference>
<dbReference type="FunFam" id="1.10.20.140:FF:000001">
    <property type="entry name" value="tRNA dimethylallyltransferase"/>
    <property type="match status" value="1"/>
</dbReference>
<evidence type="ECO:0000256" key="11">
    <source>
        <dbReference type="RuleBase" id="RU003783"/>
    </source>
</evidence>
<dbReference type="EC" id="2.5.1.75" evidence="10"/>
<dbReference type="AlphaFoldDB" id="W9VHJ7"/>
<dbReference type="Gene3D" id="1.10.20.140">
    <property type="match status" value="1"/>
</dbReference>
<comment type="caution">
    <text evidence="10">Lacks conserved residue(s) required for the propagation of feature annotation.</text>
</comment>
<proteinExistence type="inferred from homology"/>
<evidence type="ECO:0000256" key="9">
    <source>
        <dbReference type="ARBA" id="ARBA00049563"/>
    </source>
</evidence>
<evidence type="ECO:0000256" key="4">
    <source>
        <dbReference type="ARBA" id="ARBA00022679"/>
    </source>
</evidence>
<dbReference type="RefSeq" id="WP_043749828.1">
    <property type="nucleotide sequence ID" value="NZ_AONC01000011.1"/>
</dbReference>
<dbReference type="GO" id="GO:0005524">
    <property type="term" value="F:ATP binding"/>
    <property type="evidence" value="ECO:0007669"/>
    <property type="project" value="UniProtKB-UniRule"/>
</dbReference>
<dbReference type="NCBIfam" id="TIGR00174">
    <property type="entry name" value="miaA"/>
    <property type="match status" value="1"/>
</dbReference>
<comment type="function">
    <text evidence="2 10 12">Catalyzes the transfer of a dimethylallyl group onto the adenine at position 37 in tRNAs that read codons beginning with uridine, leading to the formation of N6-(dimethylallyl)adenosine (i(6)A).</text>
</comment>
<dbReference type="OrthoDB" id="9776390at2"/>
<dbReference type="SUPFAM" id="SSF52540">
    <property type="entry name" value="P-loop containing nucleoside triphosphate hydrolases"/>
    <property type="match status" value="2"/>
</dbReference>
<comment type="subunit">
    <text evidence="10">Monomer.</text>
</comment>
<keyword evidence="8 10" id="KW-0460">Magnesium</keyword>
<evidence type="ECO:0000256" key="3">
    <source>
        <dbReference type="ARBA" id="ARBA00005842"/>
    </source>
</evidence>
<dbReference type="HAMAP" id="MF_00185">
    <property type="entry name" value="IPP_trans"/>
    <property type="match status" value="1"/>
</dbReference>
<dbReference type="STRING" id="1249627.D779_0208"/>
<evidence type="ECO:0000256" key="1">
    <source>
        <dbReference type="ARBA" id="ARBA00001946"/>
    </source>
</evidence>
<evidence type="ECO:0000256" key="12">
    <source>
        <dbReference type="RuleBase" id="RU003784"/>
    </source>
</evidence>
<dbReference type="PATRIC" id="fig|1249627.3.peg.835"/>
<gene>
    <name evidence="10" type="primary">miaA</name>
    <name evidence="14" type="ORF">D779_0208</name>
</gene>
<evidence type="ECO:0000313" key="15">
    <source>
        <dbReference type="Proteomes" id="UP000019460"/>
    </source>
</evidence>
<keyword evidence="6 10" id="KW-0547">Nucleotide-binding</keyword>
<dbReference type="InterPro" id="IPR039657">
    <property type="entry name" value="Dimethylallyltransferase"/>
</dbReference>
<feature type="region of interest" description="Interaction with substrate tRNA" evidence="10">
    <location>
        <begin position="248"/>
        <end position="253"/>
    </location>
</feature>
<protein>
    <recommendedName>
        <fullName evidence="10">tRNA dimethylallyltransferase</fullName>
        <ecNumber evidence="10">2.5.1.75</ecNumber>
    </recommendedName>
    <alternativeName>
        <fullName evidence="10">Dimethylallyl diphosphate:tRNA dimethylallyltransferase</fullName>
        <shortName evidence="10">DMAPP:tRNA dimethylallyltransferase</shortName>
        <shortName evidence="10">DMATase</shortName>
    </alternativeName>
    <alternativeName>
        <fullName evidence="10">Isopentenyl-diphosphate:tRNA isopentenyltransferase</fullName>
        <shortName evidence="10">IPP transferase</shortName>
        <shortName evidence="10">IPPT</shortName>
        <shortName evidence="10">IPTase</shortName>
    </alternativeName>
</protein>